<proteinExistence type="predicted"/>
<dbReference type="Gene3D" id="1.20.1420.10">
    <property type="entry name" value="Talin, central domain"/>
    <property type="match status" value="1"/>
</dbReference>
<evidence type="ECO:0000256" key="1">
    <source>
        <dbReference type="SAM" id="MobiDB-lite"/>
    </source>
</evidence>
<evidence type="ECO:0000313" key="2">
    <source>
        <dbReference type="EMBL" id="GIY56280.1"/>
    </source>
</evidence>
<sequence length="323" mass="35868">MAYGVPHPTNWDPSSNDATPFDRSPSDVSPQQDCPKDSLPWTWKIQKEDEEDKEPNGPNSISSFHSSMRQSRLRRSFNRGQLRGNVLPRSPKSPTDTPTVENGTASKQLLLQTTTHVNGTTMKYLLPPGREKHDGTRDIKLQKTCHPTNGQMNGLSNRGGHLMDCNSPFQQAQRDISAMVAHLKKVFPSKITVIAEDRDKLSAAKDALVNESRQFVTSSKLFVKSAMESSDKMIENMAICVALLNRMTAIGELIVLRSSPSEPVVYLVEKLKEVALAYFYTVEAAQKVFGAKVDQPQMSTLMQRATALATSLTSLMRTLRAMC</sequence>
<keyword evidence="3" id="KW-1185">Reference proteome</keyword>
<dbReference type="AlphaFoldDB" id="A0AAV4UFF3"/>
<name>A0AAV4UFF3_CAEEX</name>
<accession>A0AAV4UFF3</accession>
<dbReference type="EMBL" id="BPLR01012751">
    <property type="protein sequence ID" value="GIY56280.1"/>
    <property type="molecule type" value="Genomic_DNA"/>
</dbReference>
<dbReference type="Proteomes" id="UP001054945">
    <property type="component" value="Unassembled WGS sequence"/>
</dbReference>
<feature type="region of interest" description="Disordered" evidence="1">
    <location>
        <begin position="1"/>
        <end position="105"/>
    </location>
</feature>
<comment type="caution">
    <text evidence="2">The sequence shown here is derived from an EMBL/GenBank/DDBJ whole genome shotgun (WGS) entry which is preliminary data.</text>
</comment>
<evidence type="ECO:0000313" key="3">
    <source>
        <dbReference type="Proteomes" id="UP001054945"/>
    </source>
</evidence>
<reference evidence="2 3" key="1">
    <citation type="submission" date="2021-06" db="EMBL/GenBank/DDBJ databases">
        <title>Caerostris extrusa draft genome.</title>
        <authorList>
            <person name="Kono N."/>
            <person name="Arakawa K."/>
        </authorList>
    </citation>
    <scope>NUCLEOTIDE SEQUENCE [LARGE SCALE GENOMIC DNA]</scope>
</reference>
<organism evidence="2 3">
    <name type="scientific">Caerostris extrusa</name>
    <name type="common">Bark spider</name>
    <name type="synonym">Caerostris bankana</name>
    <dbReference type="NCBI Taxonomy" id="172846"/>
    <lineage>
        <taxon>Eukaryota</taxon>
        <taxon>Metazoa</taxon>
        <taxon>Ecdysozoa</taxon>
        <taxon>Arthropoda</taxon>
        <taxon>Chelicerata</taxon>
        <taxon>Arachnida</taxon>
        <taxon>Araneae</taxon>
        <taxon>Araneomorphae</taxon>
        <taxon>Entelegynae</taxon>
        <taxon>Araneoidea</taxon>
        <taxon>Araneidae</taxon>
        <taxon>Caerostris</taxon>
    </lineage>
</organism>
<gene>
    <name evidence="2" type="ORF">CEXT_772721</name>
</gene>
<feature type="compositionally biased region" description="Polar residues" evidence="1">
    <location>
        <begin position="92"/>
        <end position="105"/>
    </location>
</feature>
<protein>
    <submittedName>
        <fullName evidence="2">Uncharacterized protein</fullName>
    </submittedName>
</protein>
<feature type="compositionally biased region" description="Polar residues" evidence="1">
    <location>
        <begin position="57"/>
        <end position="70"/>
    </location>
</feature>